<evidence type="ECO:0000313" key="2">
    <source>
        <dbReference type="EMBL" id="ALT68226.1"/>
    </source>
</evidence>
<dbReference type="EMBL" id="CP011266">
    <property type="protein sequence ID" value="ALT68226.1"/>
    <property type="molecule type" value="Genomic_DNA"/>
</dbReference>
<keyword evidence="1" id="KW-1133">Transmembrane helix</keyword>
<name>A0A0U2V125_9EURY</name>
<accession>A0A0U2V125</accession>
<evidence type="ECO:0000256" key="1">
    <source>
        <dbReference type="SAM" id="Phobius"/>
    </source>
</evidence>
<dbReference type="GeneID" id="77344974"/>
<protein>
    <submittedName>
        <fullName evidence="2">Uncharacterized protein</fullName>
    </submittedName>
</protein>
<proteinExistence type="predicted"/>
<gene>
    <name evidence="2" type="ORF">sm9_0424</name>
</gene>
<keyword evidence="1" id="KW-0472">Membrane</keyword>
<keyword evidence="1" id="KW-0812">Transmembrane</keyword>
<sequence>MSKPARLYPKPEPVNINLKLILIGSILFALVLGWIGIATSYGGF</sequence>
<evidence type="ECO:0000313" key="3">
    <source>
        <dbReference type="Proteomes" id="UP000067738"/>
    </source>
</evidence>
<reference evidence="2 3" key="1">
    <citation type="submission" date="2015-04" db="EMBL/GenBank/DDBJ databases">
        <title>The complete genome sequence of the rumen methanogen Methanobrevibacter millerae SM9.</title>
        <authorList>
            <person name="Leahy S.C."/>
            <person name="Kelly W.J."/>
            <person name="Pacheco D.M."/>
            <person name="Li D."/>
            <person name="Altermann E."/>
            <person name="Attwood G.T."/>
        </authorList>
    </citation>
    <scope>NUCLEOTIDE SEQUENCE [LARGE SCALE GENOMIC DNA]</scope>
    <source>
        <strain evidence="2 3">SM9</strain>
    </source>
</reference>
<dbReference type="AlphaFoldDB" id="A0A0U2V125"/>
<dbReference type="KEGG" id="mmil:sm9_0424"/>
<dbReference type="Proteomes" id="UP000067738">
    <property type="component" value="Chromosome"/>
</dbReference>
<dbReference type="RefSeq" id="WP_269744795.1">
    <property type="nucleotide sequence ID" value="NZ_CP011266.1"/>
</dbReference>
<feature type="transmembrane region" description="Helical" evidence="1">
    <location>
        <begin position="20"/>
        <end position="41"/>
    </location>
</feature>
<dbReference type="PATRIC" id="fig|230361.4.peg.438"/>
<organism evidence="2 3">
    <name type="scientific">Methanobrevibacter millerae</name>
    <dbReference type="NCBI Taxonomy" id="230361"/>
    <lineage>
        <taxon>Archaea</taxon>
        <taxon>Methanobacteriati</taxon>
        <taxon>Methanobacteriota</taxon>
        <taxon>Methanomada group</taxon>
        <taxon>Methanobacteria</taxon>
        <taxon>Methanobacteriales</taxon>
        <taxon>Methanobacteriaceae</taxon>
        <taxon>Methanobrevibacter</taxon>
    </lineage>
</organism>
<keyword evidence="3" id="KW-1185">Reference proteome</keyword>